<dbReference type="Proteomes" id="UP000008694">
    <property type="component" value="Unassembled WGS sequence"/>
</dbReference>
<dbReference type="Gramene" id="Al_scaffold_0001_3963">
    <property type="protein sequence ID" value="Al_scaffold_0001_3963"/>
    <property type="gene ID" value="Al_scaffold_0001_3963"/>
</dbReference>
<dbReference type="AlphaFoldDB" id="D7KPW6"/>
<name>D7KPW6_ARALL</name>
<reference evidence="2" key="1">
    <citation type="journal article" date="2011" name="Nat. Genet.">
        <title>The Arabidopsis lyrata genome sequence and the basis of rapid genome size change.</title>
        <authorList>
            <person name="Hu T.T."/>
            <person name="Pattyn P."/>
            <person name="Bakker E.G."/>
            <person name="Cao J."/>
            <person name="Cheng J.-F."/>
            <person name="Clark R.M."/>
            <person name="Fahlgren N."/>
            <person name="Fawcett J.A."/>
            <person name="Grimwood J."/>
            <person name="Gundlach H."/>
            <person name="Haberer G."/>
            <person name="Hollister J.D."/>
            <person name="Ossowski S."/>
            <person name="Ottilar R.P."/>
            <person name="Salamov A.A."/>
            <person name="Schneeberger K."/>
            <person name="Spannagl M."/>
            <person name="Wang X."/>
            <person name="Yang L."/>
            <person name="Nasrallah M.E."/>
            <person name="Bergelson J."/>
            <person name="Carrington J.C."/>
            <person name="Gaut B.S."/>
            <person name="Schmutz J."/>
            <person name="Mayer K.F.X."/>
            <person name="Van de Peer Y."/>
            <person name="Grigoriev I.V."/>
            <person name="Nordborg M."/>
            <person name="Weigel D."/>
            <person name="Guo Y.-L."/>
        </authorList>
    </citation>
    <scope>NUCLEOTIDE SEQUENCE [LARGE SCALE GENOMIC DNA]</scope>
    <source>
        <strain evidence="2">cv. MN47</strain>
    </source>
</reference>
<sequence length="213" mass="24743">MEGYKFWFFHGERPDYASTSEPYVADSLEEHRTEVDFGVETIHMVNDVYRENMQSLGEDRDTLIFVDFTLQFLGFPLSLLFAISDRHKTQISEKFQPLCSLRIFLRFSHLPCMLDLFGNPTKSKSNQYPNTSLVQIEGVNTQEKFELIRREQTLSDSDRLFGTVPKNLAALNPWLMLLQLLSSISVLKPKKELSTQLLTCFMKARGFQFRILV</sequence>
<organism evidence="2">
    <name type="scientific">Arabidopsis lyrata subsp. lyrata</name>
    <name type="common">Lyre-leaved rock-cress</name>
    <dbReference type="NCBI Taxonomy" id="81972"/>
    <lineage>
        <taxon>Eukaryota</taxon>
        <taxon>Viridiplantae</taxon>
        <taxon>Streptophyta</taxon>
        <taxon>Embryophyta</taxon>
        <taxon>Tracheophyta</taxon>
        <taxon>Spermatophyta</taxon>
        <taxon>Magnoliopsida</taxon>
        <taxon>eudicotyledons</taxon>
        <taxon>Gunneridae</taxon>
        <taxon>Pentapetalae</taxon>
        <taxon>rosids</taxon>
        <taxon>malvids</taxon>
        <taxon>Brassicales</taxon>
        <taxon>Brassicaceae</taxon>
        <taxon>Camelineae</taxon>
        <taxon>Arabidopsis</taxon>
    </lineage>
</organism>
<dbReference type="EMBL" id="GL348713">
    <property type="protein sequence ID" value="EFH67591.1"/>
    <property type="molecule type" value="Genomic_DNA"/>
</dbReference>
<gene>
    <name evidence="1" type="ORF">ARALYDRAFT_681640</name>
</gene>
<proteinExistence type="predicted"/>
<dbReference type="HOGENOM" id="CLU_1295947_0_0_1"/>
<evidence type="ECO:0000313" key="2">
    <source>
        <dbReference type="Proteomes" id="UP000008694"/>
    </source>
</evidence>
<evidence type="ECO:0000313" key="1">
    <source>
        <dbReference type="EMBL" id="EFH67591.1"/>
    </source>
</evidence>
<protein>
    <submittedName>
        <fullName evidence="1">Predicted protein</fullName>
    </submittedName>
</protein>
<accession>D7KPW6</accession>
<keyword evidence="2" id="KW-1185">Reference proteome</keyword>